<reference evidence="1 2" key="1">
    <citation type="submission" date="2023-07" db="EMBL/GenBank/DDBJ databases">
        <title>Genomic Encyclopedia of Type Strains, Phase IV (KMG-IV): sequencing the most valuable type-strain genomes for metagenomic binning, comparative biology and taxonomic classification.</title>
        <authorList>
            <person name="Goeker M."/>
        </authorList>
    </citation>
    <scope>NUCLEOTIDE SEQUENCE [LARGE SCALE GENOMIC DNA]</scope>
    <source>
        <strain evidence="1 2">DSM 19013</strain>
    </source>
</reference>
<dbReference type="EMBL" id="JAUSVP010000005">
    <property type="protein sequence ID" value="MDQ0447755.1"/>
    <property type="molecule type" value="Genomic_DNA"/>
</dbReference>
<evidence type="ECO:0000313" key="1">
    <source>
        <dbReference type="EMBL" id="MDQ0447755.1"/>
    </source>
</evidence>
<protein>
    <submittedName>
        <fullName evidence="1">Uncharacterized protein</fullName>
    </submittedName>
</protein>
<accession>A0ABU0HZH6</accession>
<evidence type="ECO:0000313" key="2">
    <source>
        <dbReference type="Proteomes" id="UP001231124"/>
    </source>
</evidence>
<keyword evidence="2" id="KW-1185">Reference proteome</keyword>
<dbReference type="Proteomes" id="UP001231124">
    <property type="component" value="Unassembled WGS sequence"/>
</dbReference>
<organism evidence="1 2">
    <name type="scientific">Methylobacterium aerolatum</name>
    <dbReference type="NCBI Taxonomy" id="418708"/>
    <lineage>
        <taxon>Bacteria</taxon>
        <taxon>Pseudomonadati</taxon>
        <taxon>Pseudomonadota</taxon>
        <taxon>Alphaproteobacteria</taxon>
        <taxon>Hyphomicrobiales</taxon>
        <taxon>Methylobacteriaceae</taxon>
        <taxon>Methylobacterium</taxon>
    </lineage>
</organism>
<comment type="caution">
    <text evidence="1">The sequence shown here is derived from an EMBL/GenBank/DDBJ whole genome shotgun (WGS) entry which is preliminary data.</text>
</comment>
<gene>
    <name evidence="1" type="ORF">QO012_002255</name>
</gene>
<proteinExistence type="predicted"/>
<sequence>MAPIPLGKCSNGAEPQELESCAATMIRESAESAKNSFIAVTFC</sequence>
<name>A0ABU0HZH6_9HYPH</name>